<dbReference type="GO" id="GO:0005634">
    <property type="term" value="C:nucleus"/>
    <property type="evidence" value="ECO:0007669"/>
    <property type="project" value="TreeGrafter"/>
</dbReference>
<dbReference type="EMBL" id="JAWDGP010000750">
    <property type="protein sequence ID" value="KAK3797715.1"/>
    <property type="molecule type" value="Genomic_DNA"/>
</dbReference>
<dbReference type="PANTHER" id="PTHR24006">
    <property type="entry name" value="UBIQUITIN CARBOXYL-TERMINAL HYDROLASE"/>
    <property type="match status" value="1"/>
</dbReference>
<dbReference type="GO" id="GO:0004843">
    <property type="term" value="F:cysteine-type deubiquitinase activity"/>
    <property type="evidence" value="ECO:0007669"/>
    <property type="project" value="InterPro"/>
</dbReference>
<dbReference type="InterPro" id="IPR050164">
    <property type="entry name" value="Peptidase_C19"/>
</dbReference>
<evidence type="ECO:0000313" key="3">
    <source>
        <dbReference type="EMBL" id="KAK3797715.1"/>
    </source>
</evidence>
<evidence type="ECO:0000256" key="1">
    <source>
        <dbReference type="SAM" id="MobiDB-lite"/>
    </source>
</evidence>
<dbReference type="PROSITE" id="PS00972">
    <property type="entry name" value="USP_1"/>
    <property type="match status" value="1"/>
</dbReference>
<organism evidence="3 4">
    <name type="scientific">Elysia crispata</name>
    <name type="common">lettuce slug</name>
    <dbReference type="NCBI Taxonomy" id="231223"/>
    <lineage>
        <taxon>Eukaryota</taxon>
        <taxon>Metazoa</taxon>
        <taxon>Spiralia</taxon>
        <taxon>Lophotrochozoa</taxon>
        <taxon>Mollusca</taxon>
        <taxon>Gastropoda</taxon>
        <taxon>Heterobranchia</taxon>
        <taxon>Euthyneura</taxon>
        <taxon>Panpulmonata</taxon>
        <taxon>Sacoglossa</taxon>
        <taxon>Placobranchoidea</taxon>
        <taxon>Plakobranchidae</taxon>
        <taxon>Elysia</taxon>
    </lineage>
</organism>
<dbReference type="Pfam" id="PF25822">
    <property type="entry name" value="UBL_USP40"/>
    <property type="match status" value="1"/>
</dbReference>
<comment type="caution">
    <text evidence="3">The sequence shown here is derived from an EMBL/GenBank/DDBJ whole genome shotgun (WGS) entry which is preliminary data.</text>
</comment>
<feature type="region of interest" description="Disordered" evidence="1">
    <location>
        <begin position="406"/>
        <end position="439"/>
    </location>
</feature>
<protein>
    <recommendedName>
        <fullName evidence="2">USP domain-containing protein</fullName>
    </recommendedName>
</protein>
<dbReference type="PROSITE" id="PS00973">
    <property type="entry name" value="USP_2"/>
    <property type="match status" value="1"/>
</dbReference>
<dbReference type="GO" id="GO:0005829">
    <property type="term" value="C:cytosol"/>
    <property type="evidence" value="ECO:0007669"/>
    <property type="project" value="TreeGrafter"/>
</dbReference>
<dbReference type="PANTHER" id="PTHR24006:SF842">
    <property type="entry name" value="UBIQUITIN CARBOXYL-TERMINAL HYDROLASE 40"/>
    <property type="match status" value="1"/>
</dbReference>
<dbReference type="Pfam" id="PF00443">
    <property type="entry name" value="UCH"/>
    <property type="match status" value="1"/>
</dbReference>
<dbReference type="GO" id="GO:0016579">
    <property type="term" value="P:protein deubiquitination"/>
    <property type="evidence" value="ECO:0007669"/>
    <property type="project" value="InterPro"/>
</dbReference>
<feature type="compositionally biased region" description="Basic and acidic residues" evidence="1">
    <location>
        <begin position="417"/>
        <end position="439"/>
    </location>
</feature>
<dbReference type="InterPro" id="IPR018200">
    <property type="entry name" value="USP_CS"/>
</dbReference>
<accession>A0AAE1E8S2</accession>
<dbReference type="Gene3D" id="3.90.70.10">
    <property type="entry name" value="Cysteine proteinases"/>
    <property type="match status" value="2"/>
</dbReference>
<reference evidence="3" key="1">
    <citation type="journal article" date="2023" name="G3 (Bethesda)">
        <title>A reference genome for the long-term kleptoplast-retaining sea slug Elysia crispata morphotype clarki.</title>
        <authorList>
            <person name="Eastman K.E."/>
            <person name="Pendleton A.L."/>
            <person name="Shaikh M.A."/>
            <person name="Suttiyut T."/>
            <person name="Ogas R."/>
            <person name="Tomko P."/>
            <person name="Gavelis G."/>
            <person name="Widhalm J.R."/>
            <person name="Wisecaver J.H."/>
        </authorList>
    </citation>
    <scope>NUCLEOTIDE SEQUENCE</scope>
    <source>
        <strain evidence="3">ECLA1</strain>
    </source>
</reference>
<feature type="region of interest" description="Disordered" evidence="1">
    <location>
        <begin position="1"/>
        <end position="21"/>
    </location>
</feature>
<dbReference type="SUPFAM" id="SSF54001">
    <property type="entry name" value="Cysteine proteinases"/>
    <property type="match status" value="1"/>
</dbReference>
<dbReference type="InterPro" id="IPR057763">
    <property type="entry name" value="UBL_USP40"/>
</dbReference>
<dbReference type="Proteomes" id="UP001283361">
    <property type="component" value="Unassembled WGS sequence"/>
</dbReference>
<feature type="domain" description="USP" evidence="2">
    <location>
        <begin position="36"/>
        <end position="483"/>
    </location>
</feature>
<gene>
    <name evidence="3" type="ORF">RRG08_054732</name>
</gene>
<evidence type="ECO:0000313" key="4">
    <source>
        <dbReference type="Proteomes" id="UP001283361"/>
    </source>
</evidence>
<sequence length="1259" mass="141133">MFGDLFNEESSTNDSGYAVSFLPPSPPNPRLGCGLAGIDNQGATCYLNSLLQTLLLTPEFREKLFALSEADLGSLDNRRKPDAKVRVIPLELQRLFAQMLLSNQQSVSTTDLTNSFGWTNQEAFQQHDVQELNRILFNAIEESLVGTPGQNIINELYHGTIVNQIVCSKCKKISEREEDFQDLTLAVAGMSGLENVLKECYCHVENMNGRNQYRCETCQTYTDATKGAKLRNLPPILSLSLLRFSYDFVKMSRYKENGRFTFPMEIDMSPFSEKGDSRAEDKIYELFSVVVHRGSAFGGHYFAYIRDIDDLGFWTAPVDKIQQKADASSTGLDIIECQSPVDLIENILGDVEHQTMSIDRLCSEISKVTGVSWNKRFRKTHGPLSKFLKSCNNFHYNPDTNWVGLNSDSSGNGENKNPGEKLKSNNKVKNDSDVKEKSSEKAVKLGQNWFCFNDSHIGPINARDIEKQFSGKESAYMLFYRRKTLLRPILAHAAASYKIPDKLVKEVDALNIALEKQRQEYDQLINRITVQVGWSEHFAYNCLLHLAPDTNEDVAFSTIEIDKRKTFTDLKTVILEEMAQKNSDNLTFHRMKPRAGGYHLYEEITGEESILQEMGFTSNTLLFVWDGIQVNGSEVCCGENKEPLQLSLKDSDSHFLASIVVNKDKSLSEFHGVITEAIGQEPKELHIASSENGHKFTTLSKSPEVTLAEAGLKDTNIIFITTSGLQNSNTNKSPPMSSSDCLSSRIQDPQWSITLQNRLAGDDVPYTCMTLQLSARPTETLDHLKVRVLGLLCVDNVSTETVRLREDHRSHGLQPPLREALSLADAGLSDGSFLVIEHGRPPQDSEMTISINKVLSGKLVSKREFLVDRQLTVLGMLQAACKLMDCEGSQWFLCKTDVYGEQADSLEDGSATLMELLVNDGDTLILQQGSLIKKDQVNLNVWLVSSSGNKGSLNGHANGDGNSQRQEEADRVMLDLASKLSMADHVPSKDLNPLNESLFPKLEQLFDNSWVIQKAMGIEELKQALMGTEKFQSLMIPTSGFMRLRMLESGKLKAVLRNNSQALRHANFRETVNLAVEILKHEENLSVHEVLLQVAQKIGGTRIYLPPRAFVWHTSAGVGAADLKRAVCQRLDLPLHDVLLAKYCPDTCVWTVLRDQPQKVNKNKVKKKGGGHKSNIRQAPYYVQDGDLIGVKILSEDKGFLDPGDFSTQEDIEKRQILQQIAEEKKRLREERKKMQAGDLFPSMRRPEASLTIKVDKFS</sequence>
<name>A0AAE1E8S2_9GAST</name>
<feature type="compositionally biased region" description="Polar residues" evidence="1">
    <location>
        <begin position="406"/>
        <end position="415"/>
    </location>
</feature>
<dbReference type="PROSITE" id="PS50235">
    <property type="entry name" value="USP_3"/>
    <property type="match status" value="1"/>
</dbReference>
<dbReference type="InterPro" id="IPR001394">
    <property type="entry name" value="Peptidase_C19_UCH"/>
</dbReference>
<dbReference type="AlphaFoldDB" id="A0AAE1E8S2"/>
<dbReference type="FunFam" id="3.90.70.10:FF:000043">
    <property type="entry name" value="Ubiquitin carboxyl-terminal hydrolase 40"/>
    <property type="match status" value="1"/>
</dbReference>
<dbReference type="InterPro" id="IPR038765">
    <property type="entry name" value="Papain-like_cys_pep_sf"/>
</dbReference>
<dbReference type="InterPro" id="IPR028889">
    <property type="entry name" value="USP"/>
</dbReference>
<proteinExistence type="predicted"/>
<keyword evidence="4" id="KW-1185">Reference proteome</keyword>
<evidence type="ECO:0000259" key="2">
    <source>
        <dbReference type="PROSITE" id="PS50235"/>
    </source>
</evidence>